<evidence type="ECO:0000256" key="2">
    <source>
        <dbReference type="ARBA" id="ARBA00007942"/>
    </source>
</evidence>
<comment type="subcellular location">
    <subcellularLocation>
        <location evidence="1">Cell inner membrane</location>
        <topology evidence="1">Multi-pass membrane protein</topology>
    </subcellularLocation>
</comment>
<keyword evidence="3" id="KW-1003">Cell membrane</keyword>
<dbReference type="Pfam" id="PF02653">
    <property type="entry name" value="BPD_transp_2"/>
    <property type="match status" value="1"/>
</dbReference>
<sequence>MSSVTTSGATRSTFSFARIWDQFGMLVVFAVLFIGCVIFVPNFASFVNMKGLGLAISMSGMVACGMLFCLASGDFDLSVASVIACAGVTTAVVINLSESLWLGIAAGLLLGALSGLVNGLFIARLKINALITTLATMQIVRGLAYIISDGKAVGIEDERFSPSAMPTGLVCRRRSG</sequence>
<evidence type="ECO:0000256" key="1">
    <source>
        <dbReference type="ARBA" id="ARBA00004429"/>
    </source>
</evidence>
<feature type="transmembrane region" description="Helical" evidence="7">
    <location>
        <begin position="52"/>
        <end position="70"/>
    </location>
</feature>
<evidence type="ECO:0000256" key="7">
    <source>
        <dbReference type="SAM" id="Phobius"/>
    </source>
</evidence>
<organism evidence="8 9">
    <name type="scientific">Klebsiella pneumoniae</name>
    <dbReference type="NCBI Taxonomy" id="573"/>
    <lineage>
        <taxon>Bacteria</taxon>
        <taxon>Pseudomonadati</taxon>
        <taxon>Pseudomonadota</taxon>
        <taxon>Gammaproteobacteria</taxon>
        <taxon>Enterobacterales</taxon>
        <taxon>Enterobacteriaceae</taxon>
        <taxon>Klebsiella/Raoultella group</taxon>
        <taxon>Klebsiella</taxon>
        <taxon>Klebsiella pneumoniae complex</taxon>
    </lineage>
</organism>
<evidence type="ECO:0000256" key="6">
    <source>
        <dbReference type="ARBA" id="ARBA00023136"/>
    </source>
</evidence>
<reference evidence="8 9" key="1">
    <citation type="submission" date="2018-06" db="EMBL/GenBank/DDBJ databases">
        <authorList>
            <consortium name="Pathogen Informatics"/>
            <person name="Doyle S."/>
        </authorList>
    </citation>
    <scope>NUCLEOTIDE SEQUENCE [LARGE SCALE GENOMIC DNA]</scope>
    <source>
        <strain evidence="8 9">NCTC204</strain>
    </source>
</reference>
<evidence type="ECO:0000313" key="9">
    <source>
        <dbReference type="Proteomes" id="UP000255192"/>
    </source>
</evidence>
<feature type="transmembrane region" description="Helical" evidence="7">
    <location>
        <begin position="20"/>
        <end position="40"/>
    </location>
</feature>
<evidence type="ECO:0000256" key="4">
    <source>
        <dbReference type="ARBA" id="ARBA00022692"/>
    </source>
</evidence>
<dbReference type="Proteomes" id="UP000255192">
    <property type="component" value="Unassembled WGS sequence"/>
</dbReference>
<feature type="transmembrane region" description="Helical" evidence="7">
    <location>
        <begin position="77"/>
        <end position="94"/>
    </location>
</feature>
<dbReference type="PANTHER" id="PTHR32196:SF37">
    <property type="entry name" value="L-ARABINOSE TRANSPORT SYSTEM PERMEASE PROTEIN ARAH"/>
    <property type="match status" value="1"/>
</dbReference>
<dbReference type="GO" id="GO:0022857">
    <property type="term" value="F:transmembrane transporter activity"/>
    <property type="evidence" value="ECO:0007669"/>
    <property type="project" value="InterPro"/>
</dbReference>
<feature type="transmembrane region" description="Helical" evidence="7">
    <location>
        <begin position="100"/>
        <end position="123"/>
    </location>
</feature>
<keyword evidence="4 7" id="KW-0812">Transmembrane</keyword>
<keyword evidence="5 7" id="KW-1133">Transmembrane helix</keyword>
<dbReference type="GO" id="GO:0005886">
    <property type="term" value="C:plasma membrane"/>
    <property type="evidence" value="ECO:0007669"/>
    <property type="project" value="UniProtKB-SubCell"/>
</dbReference>
<dbReference type="EMBL" id="UGMD01000002">
    <property type="protein sequence ID" value="STV22353.1"/>
    <property type="molecule type" value="Genomic_DNA"/>
</dbReference>
<gene>
    <name evidence="8" type="primary">yjfF_3</name>
    <name evidence="8" type="ORF">NCTC204_04637</name>
</gene>
<dbReference type="PANTHER" id="PTHR32196">
    <property type="entry name" value="ABC TRANSPORTER PERMEASE PROTEIN YPHD-RELATED-RELATED"/>
    <property type="match status" value="1"/>
</dbReference>
<accession>A0A378AWA8</accession>
<evidence type="ECO:0000256" key="3">
    <source>
        <dbReference type="ARBA" id="ARBA00022475"/>
    </source>
</evidence>
<keyword evidence="6 7" id="KW-0472">Membrane</keyword>
<dbReference type="AlphaFoldDB" id="A0A378AWA8"/>
<protein>
    <submittedName>
        <fullName evidence="8">L-arabinose transporter permease protein</fullName>
    </submittedName>
</protein>
<evidence type="ECO:0000313" key="8">
    <source>
        <dbReference type="EMBL" id="STV22353.1"/>
    </source>
</evidence>
<proteinExistence type="inferred from homology"/>
<name>A0A378AWA8_KLEPN</name>
<dbReference type="InterPro" id="IPR001851">
    <property type="entry name" value="ABC_transp_permease"/>
</dbReference>
<comment type="similarity">
    <text evidence="2">Belongs to the binding-protein-dependent transport system permease family. AraH/RbsC subfamily.</text>
</comment>
<evidence type="ECO:0000256" key="5">
    <source>
        <dbReference type="ARBA" id="ARBA00022989"/>
    </source>
</evidence>